<dbReference type="Proteomes" id="UP001162640">
    <property type="component" value="Unassembled WGS sequence"/>
</dbReference>
<comment type="caution">
    <text evidence="3">The sequence shown here is derived from an EMBL/GenBank/DDBJ whole genome shotgun (WGS) entry which is preliminary data.</text>
</comment>
<dbReference type="CDD" id="cd03139">
    <property type="entry name" value="GATase1_PfpI_2"/>
    <property type="match status" value="1"/>
</dbReference>
<dbReference type="EMBL" id="BLQM01000198">
    <property type="protein sequence ID" value="GMH74705.1"/>
    <property type="molecule type" value="Genomic_DNA"/>
</dbReference>
<evidence type="ECO:0000256" key="1">
    <source>
        <dbReference type="SAM" id="MobiDB-lite"/>
    </source>
</evidence>
<evidence type="ECO:0000313" key="4">
    <source>
        <dbReference type="Proteomes" id="UP001162640"/>
    </source>
</evidence>
<reference evidence="4" key="1">
    <citation type="journal article" date="2023" name="Commun. Biol.">
        <title>Genome analysis of Parmales, the sister group of diatoms, reveals the evolutionary specialization of diatoms from phago-mixotrophs to photoautotrophs.</title>
        <authorList>
            <person name="Ban H."/>
            <person name="Sato S."/>
            <person name="Yoshikawa S."/>
            <person name="Yamada K."/>
            <person name="Nakamura Y."/>
            <person name="Ichinomiya M."/>
            <person name="Sato N."/>
            <person name="Blanc-Mathieu R."/>
            <person name="Endo H."/>
            <person name="Kuwata A."/>
            <person name="Ogata H."/>
        </authorList>
    </citation>
    <scope>NUCLEOTIDE SEQUENCE [LARGE SCALE GENOMIC DNA]</scope>
</reference>
<dbReference type="SUPFAM" id="SSF52317">
    <property type="entry name" value="Class I glutamine amidotransferase-like"/>
    <property type="match status" value="1"/>
</dbReference>
<feature type="domain" description="DJ-1/PfpI" evidence="2">
    <location>
        <begin position="4"/>
        <end position="180"/>
    </location>
</feature>
<dbReference type="AlphaFoldDB" id="A0A9W7EE47"/>
<dbReference type="SUPFAM" id="SSF56112">
    <property type="entry name" value="Protein kinase-like (PK-like)"/>
    <property type="match status" value="1"/>
</dbReference>
<feature type="compositionally biased region" description="Low complexity" evidence="1">
    <location>
        <begin position="204"/>
        <end position="221"/>
    </location>
</feature>
<organism evidence="3 4">
    <name type="scientific">Triparma laevis f. inornata</name>
    <dbReference type="NCBI Taxonomy" id="1714386"/>
    <lineage>
        <taxon>Eukaryota</taxon>
        <taxon>Sar</taxon>
        <taxon>Stramenopiles</taxon>
        <taxon>Ochrophyta</taxon>
        <taxon>Bolidophyceae</taxon>
        <taxon>Parmales</taxon>
        <taxon>Triparmaceae</taxon>
        <taxon>Triparma</taxon>
    </lineage>
</organism>
<dbReference type="InterPro" id="IPR029062">
    <property type="entry name" value="Class_I_gatase-like"/>
</dbReference>
<accession>A0A9W7EE47</accession>
<protein>
    <recommendedName>
        <fullName evidence="2">DJ-1/PfpI domain-containing protein</fullName>
    </recommendedName>
</protein>
<dbReference type="PANTHER" id="PTHR43130:SF15">
    <property type="entry name" value="THIJ_PFPI FAMILY PROTEIN (AFU_ORTHOLOGUE AFUA_5G14240)"/>
    <property type="match status" value="1"/>
</dbReference>
<gene>
    <name evidence="3" type="ORF">TL16_g06535</name>
</gene>
<dbReference type="InterPro" id="IPR002818">
    <property type="entry name" value="DJ-1/PfpI"/>
</dbReference>
<dbReference type="PANTHER" id="PTHR43130">
    <property type="entry name" value="ARAC-FAMILY TRANSCRIPTIONAL REGULATOR"/>
    <property type="match status" value="1"/>
</dbReference>
<dbReference type="InterPro" id="IPR052158">
    <property type="entry name" value="INH-QAR"/>
</dbReference>
<sequence>MPHVLLVLFDGFEILDAFGPLEILLKAGFDLTIAAQTTGVVRGGAASSSGSASTSCVPVVASMSLEAAASESWDLLLLPGGHETRSLCDDKPFLEKLSLLCDVSNTIASVCTGSALLAVAGVLDGREATSNKRAWSWIVTLQGSGRLPIRWVQKARWVTDRTDGKLVATSSGVAAGMDLAVWLASDLLGAGTGEAAAKRAEYVPSTDSSNDPFSSSISSPLSSSLPIPLSTLSLPPTTTYTSLHSSSQSVHHLTTPTGSSYILKTFSPSKHILFGLRSALSVYNSELLGYLKIPQTALPTSNPKIIKHGVEPGVEPVVESLPYILISYLPSSDYLIKNMIKYRTEFGVENVPHLRWGRLDDASRYVECMLEFVHLNFLNFSTHEKNLESNFKLLESKITIPSMRTRFNELKTNLLNNECKNIPCHMDLQPQNVLCEVEEFEEKVDVRDENGEFIDVDNSEVDPALNLNDLLTVSSKLSTLLPSTRFTFPHSSASLKVTGIIDYEDTSLLPPQYELILLGRRVLKNEDEVERMWKKFEEMVGENMGEWREWLEVERMWRVWNEEIIWQEEWRDGWDTSNKNRTGLFKEET</sequence>
<dbReference type="Gene3D" id="3.40.50.880">
    <property type="match status" value="1"/>
</dbReference>
<feature type="region of interest" description="Disordered" evidence="1">
    <location>
        <begin position="201"/>
        <end position="221"/>
    </location>
</feature>
<name>A0A9W7EE47_9STRA</name>
<proteinExistence type="predicted"/>
<dbReference type="Pfam" id="PF01965">
    <property type="entry name" value="DJ-1_PfpI"/>
    <property type="match status" value="1"/>
</dbReference>
<dbReference type="InterPro" id="IPR011009">
    <property type="entry name" value="Kinase-like_dom_sf"/>
</dbReference>
<evidence type="ECO:0000313" key="3">
    <source>
        <dbReference type="EMBL" id="GMH74705.1"/>
    </source>
</evidence>
<evidence type="ECO:0000259" key="2">
    <source>
        <dbReference type="Pfam" id="PF01965"/>
    </source>
</evidence>